<sequence>MALSLKKHEMPVQDPKTRAKNFEEVALGYDEETAVAEAERCLHCKVPQCRKGCPVSVDIPEFIEKIKARDFDGAIEKIKESNALPAVCGRVCPQENQCEKYCILAKKGEAVGIGRLERFAADTYMAKQKEVQPVEFAADACKVAVIGSGPSGLSCAGDLARKGYRVTVFEALHKAGGVLSYGIPEFRLPKEKVVRREIENIEKLGVRFELNSVAGRLFTVDELMEEEGFDAVFIGTGAGLPRFQGIPGESLNGVYSANEFLTRCNLMKAYRFPDYATPIKTGRNVAVIGGGNVAMDAARTALRLGAEHVYIVYRRSEAELPARQEEVGHAKEEGIDFRLLTNPVEILGDENGWVKGMKCIRMELGEPDDSGRRRPIPVAGSEFDLEVDTVIVSIGTGPNPIIAHTTPGLATTKRGNIEADEETCATSKPGVFAGGDIVTGAATVILAMGAGRKAAAAIDEYLKKKKKNG</sequence>
<reference evidence="3 4" key="1">
    <citation type="submission" date="2019-08" db="EMBL/GenBank/DDBJ databases">
        <title>In-depth cultivation of the pig gut microbiome towards novel bacterial diversity and tailored functional studies.</title>
        <authorList>
            <person name="Wylensek D."/>
            <person name="Hitch T.C.A."/>
            <person name="Clavel T."/>
        </authorList>
    </citation>
    <scope>NUCLEOTIDE SEQUENCE [LARGE SCALE GENOMIC DNA]</scope>
    <source>
        <strain evidence="4">WCA-380-WT-3B3</strain>
    </source>
</reference>
<dbReference type="InterPro" id="IPR028261">
    <property type="entry name" value="DPD_II"/>
</dbReference>
<evidence type="ECO:0000259" key="2">
    <source>
        <dbReference type="Pfam" id="PF14691"/>
    </source>
</evidence>
<dbReference type="Proteomes" id="UP000430222">
    <property type="component" value="Unassembled WGS sequence"/>
</dbReference>
<dbReference type="Gene3D" id="3.50.50.60">
    <property type="entry name" value="FAD/NAD(P)-binding domain"/>
    <property type="match status" value="2"/>
</dbReference>
<feature type="domain" description="Dihydroprymidine dehydrogenase" evidence="2">
    <location>
        <begin position="18"/>
        <end position="128"/>
    </location>
</feature>
<evidence type="ECO:0000313" key="4">
    <source>
        <dbReference type="Proteomes" id="UP000430222"/>
    </source>
</evidence>
<protein>
    <submittedName>
        <fullName evidence="3">NADPH-dependent glutamate synthase</fullName>
        <ecNumber evidence="3">1.4.1.13</ecNumber>
    </submittedName>
</protein>
<dbReference type="Pfam" id="PF14691">
    <property type="entry name" value="Fer4_20"/>
    <property type="match status" value="1"/>
</dbReference>
<dbReference type="RefSeq" id="WP_154619889.1">
    <property type="nucleotide sequence ID" value="NZ_JBQHVT010000004.1"/>
</dbReference>
<evidence type="ECO:0000259" key="1">
    <source>
        <dbReference type="Pfam" id="PF07992"/>
    </source>
</evidence>
<dbReference type="PANTHER" id="PTHR42783">
    <property type="entry name" value="GLUTAMATE SYNTHASE [NADPH] SMALL CHAIN"/>
    <property type="match status" value="1"/>
</dbReference>
<dbReference type="EMBL" id="VUNL01000002">
    <property type="protein sequence ID" value="MSV24145.1"/>
    <property type="molecule type" value="Genomic_DNA"/>
</dbReference>
<keyword evidence="4" id="KW-1185">Reference proteome</keyword>
<dbReference type="GO" id="GO:0051536">
    <property type="term" value="F:iron-sulfur cluster binding"/>
    <property type="evidence" value="ECO:0007669"/>
    <property type="project" value="InterPro"/>
</dbReference>
<dbReference type="PANTHER" id="PTHR42783:SF3">
    <property type="entry name" value="GLUTAMATE SYNTHASE [NADPH] SMALL CHAIN-RELATED"/>
    <property type="match status" value="1"/>
</dbReference>
<feature type="domain" description="FAD/NAD(P)-binding" evidence="1">
    <location>
        <begin position="142"/>
        <end position="451"/>
    </location>
</feature>
<dbReference type="PRINTS" id="PR00419">
    <property type="entry name" value="ADXRDTASE"/>
</dbReference>
<dbReference type="AlphaFoldDB" id="A0A6I2UUX2"/>
<dbReference type="EC" id="1.4.1.13" evidence="3"/>
<dbReference type="SUPFAM" id="SSF46548">
    <property type="entry name" value="alpha-helical ferredoxin"/>
    <property type="match status" value="1"/>
</dbReference>
<dbReference type="InterPro" id="IPR023753">
    <property type="entry name" value="FAD/NAD-binding_dom"/>
</dbReference>
<dbReference type="Gene3D" id="1.10.1060.10">
    <property type="entry name" value="Alpha-helical ferredoxin"/>
    <property type="match status" value="1"/>
</dbReference>
<comment type="caution">
    <text evidence="3">The sequence shown here is derived from an EMBL/GenBank/DDBJ whole genome shotgun (WGS) entry which is preliminary data.</text>
</comment>
<dbReference type="InterPro" id="IPR009051">
    <property type="entry name" value="Helical_ferredxn"/>
</dbReference>
<dbReference type="InterPro" id="IPR006004">
    <property type="entry name" value="SudA-like"/>
</dbReference>
<dbReference type="Pfam" id="PF07992">
    <property type="entry name" value="Pyr_redox_2"/>
    <property type="match status" value="1"/>
</dbReference>
<keyword evidence="3" id="KW-0560">Oxidoreductase</keyword>
<evidence type="ECO:0000313" key="3">
    <source>
        <dbReference type="EMBL" id="MSV24145.1"/>
    </source>
</evidence>
<dbReference type="SUPFAM" id="SSF51971">
    <property type="entry name" value="Nucleotide-binding domain"/>
    <property type="match status" value="1"/>
</dbReference>
<proteinExistence type="predicted"/>
<gene>
    <name evidence="3" type="primary">gltA</name>
    <name evidence="3" type="ORF">FYJ78_02885</name>
</gene>
<dbReference type="InterPro" id="IPR036188">
    <property type="entry name" value="FAD/NAD-bd_sf"/>
</dbReference>
<dbReference type="NCBIfam" id="TIGR01316">
    <property type="entry name" value="gltA"/>
    <property type="match status" value="1"/>
</dbReference>
<name>A0A6I2UUX2_9FIRM</name>
<accession>A0A6I2UUX2</accession>
<dbReference type="GO" id="GO:0004355">
    <property type="term" value="F:glutamate synthase (NADPH) activity"/>
    <property type="evidence" value="ECO:0007669"/>
    <property type="project" value="UniProtKB-EC"/>
</dbReference>
<organism evidence="3 4">
    <name type="scientific">Selenomonas montiformis</name>
    <dbReference type="NCBI Taxonomy" id="2652285"/>
    <lineage>
        <taxon>Bacteria</taxon>
        <taxon>Bacillati</taxon>
        <taxon>Bacillota</taxon>
        <taxon>Negativicutes</taxon>
        <taxon>Selenomonadales</taxon>
        <taxon>Selenomonadaceae</taxon>
        <taxon>Selenomonas</taxon>
    </lineage>
</organism>